<feature type="compositionally biased region" description="Polar residues" evidence="1">
    <location>
        <begin position="36"/>
        <end position="49"/>
    </location>
</feature>
<dbReference type="InParanoid" id="A0A0C3A444"/>
<feature type="region of interest" description="Disordered" evidence="1">
    <location>
        <begin position="118"/>
        <end position="173"/>
    </location>
</feature>
<feature type="compositionally biased region" description="Low complexity" evidence="1">
    <location>
        <begin position="54"/>
        <end position="82"/>
    </location>
</feature>
<dbReference type="AlphaFoldDB" id="A0A0C3A444"/>
<organism evidence="3 4">
    <name type="scientific">Scleroderma citrinum Foug A</name>
    <dbReference type="NCBI Taxonomy" id="1036808"/>
    <lineage>
        <taxon>Eukaryota</taxon>
        <taxon>Fungi</taxon>
        <taxon>Dikarya</taxon>
        <taxon>Basidiomycota</taxon>
        <taxon>Agaricomycotina</taxon>
        <taxon>Agaricomycetes</taxon>
        <taxon>Agaricomycetidae</taxon>
        <taxon>Boletales</taxon>
        <taxon>Sclerodermatineae</taxon>
        <taxon>Sclerodermataceae</taxon>
        <taxon>Scleroderma</taxon>
    </lineage>
</organism>
<feature type="compositionally biased region" description="Polar residues" evidence="1">
    <location>
        <begin position="420"/>
        <end position="431"/>
    </location>
</feature>
<dbReference type="Proteomes" id="UP000053989">
    <property type="component" value="Unassembled WGS sequence"/>
</dbReference>
<evidence type="ECO:0000313" key="3">
    <source>
        <dbReference type="EMBL" id="KIM68438.1"/>
    </source>
</evidence>
<proteinExistence type="predicted"/>
<evidence type="ECO:0000313" key="4">
    <source>
        <dbReference type="Proteomes" id="UP000053989"/>
    </source>
</evidence>
<feature type="transmembrane region" description="Helical" evidence="2">
    <location>
        <begin position="85"/>
        <end position="111"/>
    </location>
</feature>
<keyword evidence="4" id="KW-1185">Reference proteome</keyword>
<reference evidence="3 4" key="1">
    <citation type="submission" date="2014-04" db="EMBL/GenBank/DDBJ databases">
        <authorList>
            <consortium name="DOE Joint Genome Institute"/>
            <person name="Kuo A."/>
            <person name="Kohler A."/>
            <person name="Nagy L.G."/>
            <person name="Floudas D."/>
            <person name="Copeland A."/>
            <person name="Barry K.W."/>
            <person name="Cichocki N."/>
            <person name="Veneault-Fourrey C."/>
            <person name="LaButti K."/>
            <person name="Lindquist E.A."/>
            <person name="Lipzen A."/>
            <person name="Lundell T."/>
            <person name="Morin E."/>
            <person name="Murat C."/>
            <person name="Sun H."/>
            <person name="Tunlid A."/>
            <person name="Henrissat B."/>
            <person name="Grigoriev I.V."/>
            <person name="Hibbett D.S."/>
            <person name="Martin F."/>
            <person name="Nordberg H.P."/>
            <person name="Cantor M.N."/>
            <person name="Hua S.X."/>
        </authorList>
    </citation>
    <scope>NUCLEOTIDE SEQUENCE [LARGE SCALE GENOMIC DNA]</scope>
    <source>
        <strain evidence="3 4">Foug A</strain>
    </source>
</reference>
<reference evidence="4" key="2">
    <citation type="submission" date="2015-01" db="EMBL/GenBank/DDBJ databases">
        <title>Evolutionary Origins and Diversification of the Mycorrhizal Mutualists.</title>
        <authorList>
            <consortium name="DOE Joint Genome Institute"/>
            <consortium name="Mycorrhizal Genomics Consortium"/>
            <person name="Kohler A."/>
            <person name="Kuo A."/>
            <person name="Nagy L.G."/>
            <person name="Floudas D."/>
            <person name="Copeland A."/>
            <person name="Barry K.W."/>
            <person name="Cichocki N."/>
            <person name="Veneault-Fourrey C."/>
            <person name="LaButti K."/>
            <person name="Lindquist E.A."/>
            <person name="Lipzen A."/>
            <person name="Lundell T."/>
            <person name="Morin E."/>
            <person name="Murat C."/>
            <person name="Riley R."/>
            <person name="Ohm R."/>
            <person name="Sun H."/>
            <person name="Tunlid A."/>
            <person name="Henrissat B."/>
            <person name="Grigoriev I.V."/>
            <person name="Hibbett D.S."/>
            <person name="Martin F."/>
        </authorList>
    </citation>
    <scope>NUCLEOTIDE SEQUENCE [LARGE SCALE GENOMIC DNA]</scope>
    <source>
        <strain evidence="4">Foug A</strain>
    </source>
</reference>
<keyword evidence="2" id="KW-0812">Transmembrane</keyword>
<sequence length="431" mass="45920">MSPRLLQKRQNTNSLDLPFSGSVVVSNPTPTASVLAQDTTAAGGSTQTGVPLVSTDSSSAALSTSTPDASSSSTPSSTPSPANQIPLSTVIGACVAAFVAFLLAVLLAVYCSRRRKRDKQRSLSSRPYTTAKSSSRRRSHPEAWGRLQDEEEDRWEGKSSPLKQRPTSGSGPKEWLAAMFSRTPSTPSLEKSAEGHFPALRESFGTLEPFEKYHPHLAAEMALQAGEQVALPPPARLFMGRTAMGPSVSWDGETLGTESFVTNQSLLSGAMSPTLMSKEKPTPPATASDAHRWESAEVLHTDHTASFVDKDPFADTTGGPLKKVPSNPFFNAQEKQLMRPPPRANPFSDSCSVIAPDTDSTVDLVPQRNLGALDSLIAALETTPAGAEEPLRIASMHSSVYSSSSYLASERGEDADSVRTLPSQPIQSSHS</sequence>
<dbReference type="EMBL" id="KN822009">
    <property type="protein sequence ID" value="KIM68438.1"/>
    <property type="molecule type" value="Genomic_DNA"/>
</dbReference>
<evidence type="ECO:0000256" key="2">
    <source>
        <dbReference type="SAM" id="Phobius"/>
    </source>
</evidence>
<keyword evidence="2" id="KW-0472">Membrane</keyword>
<feature type="region of interest" description="Disordered" evidence="1">
    <location>
        <begin position="36"/>
        <end position="82"/>
    </location>
</feature>
<accession>A0A0C3A444</accession>
<feature type="region of interest" description="Disordered" evidence="1">
    <location>
        <begin position="404"/>
        <end position="431"/>
    </location>
</feature>
<keyword evidence="2" id="KW-1133">Transmembrane helix</keyword>
<feature type="compositionally biased region" description="Polar residues" evidence="1">
    <location>
        <begin position="122"/>
        <end position="133"/>
    </location>
</feature>
<dbReference type="OrthoDB" id="2670057at2759"/>
<evidence type="ECO:0000256" key="1">
    <source>
        <dbReference type="SAM" id="MobiDB-lite"/>
    </source>
</evidence>
<dbReference type="HOGENOM" id="CLU_598597_0_0_1"/>
<name>A0A0C3A444_9AGAM</name>
<protein>
    <submittedName>
        <fullName evidence="3">Uncharacterized protein</fullName>
    </submittedName>
</protein>
<feature type="compositionally biased region" description="Polar residues" evidence="1">
    <location>
        <begin position="161"/>
        <end position="170"/>
    </location>
</feature>
<feature type="region of interest" description="Disordered" evidence="1">
    <location>
        <begin position="1"/>
        <end position="21"/>
    </location>
</feature>
<gene>
    <name evidence="3" type="ORF">SCLCIDRAFT_1209253</name>
</gene>